<feature type="region of interest" description="Disordered" evidence="5">
    <location>
        <begin position="1"/>
        <end position="51"/>
    </location>
</feature>
<accession>A0AAJ7WVI9</accession>
<reference evidence="7 8" key="1">
    <citation type="submission" date="2025-04" db="UniProtKB">
        <authorList>
            <consortium name="RefSeq"/>
        </authorList>
    </citation>
    <scope>IDENTIFICATION</scope>
    <source>
        <tissue evidence="7 8">Sperm</tissue>
    </source>
</reference>
<dbReference type="RefSeq" id="XP_032811715.1">
    <property type="nucleotide sequence ID" value="XM_032955824.1"/>
</dbReference>
<dbReference type="AlphaFoldDB" id="A0AAJ7WVI9"/>
<dbReference type="RefSeq" id="XP_032811714.1">
    <property type="nucleotide sequence ID" value="XM_032955823.1"/>
</dbReference>
<protein>
    <submittedName>
        <fullName evidence="7 8">A-kinase anchor protein 6-like isoform X1</fullName>
    </submittedName>
</protein>
<evidence type="ECO:0000256" key="5">
    <source>
        <dbReference type="SAM" id="MobiDB-lite"/>
    </source>
</evidence>
<feature type="region of interest" description="Disordered" evidence="5">
    <location>
        <begin position="1042"/>
        <end position="1064"/>
    </location>
</feature>
<evidence type="ECO:0000256" key="1">
    <source>
        <dbReference type="ARBA" id="ARBA00004308"/>
    </source>
</evidence>
<dbReference type="Gene3D" id="1.20.58.60">
    <property type="match status" value="1"/>
</dbReference>
<name>A0AAJ7WVI9_PETMA</name>
<dbReference type="PANTHER" id="PTHR14514:SF2">
    <property type="entry name" value="A-KINASE ANCHOR PROTEIN 6"/>
    <property type="match status" value="1"/>
</dbReference>
<dbReference type="KEGG" id="pmrn:116943189"/>
<dbReference type="SUPFAM" id="SSF46966">
    <property type="entry name" value="Spectrin repeat"/>
    <property type="match status" value="1"/>
</dbReference>
<feature type="region of interest" description="Disordered" evidence="5">
    <location>
        <begin position="744"/>
        <end position="771"/>
    </location>
</feature>
<feature type="compositionally biased region" description="Polar residues" evidence="5">
    <location>
        <begin position="822"/>
        <end position="833"/>
    </location>
</feature>
<evidence type="ECO:0000313" key="8">
    <source>
        <dbReference type="RefSeq" id="XP_032811715.1"/>
    </source>
</evidence>
<dbReference type="RefSeq" id="XP_032811719.1">
    <property type="nucleotide sequence ID" value="XM_032955828.1"/>
</dbReference>
<keyword evidence="6" id="KW-1185">Reference proteome</keyword>
<evidence type="ECO:0000313" key="7">
    <source>
        <dbReference type="RefSeq" id="XP_032811714.1"/>
    </source>
</evidence>
<keyword evidence="4" id="KW-0472">Membrane</keyword>
<gene>
    <name evidence="7 8 9" type="primary">LOC116943189</name>
</gene>
<keyword evidence="3" id="KW-0677">Repeat</keyword>
<feature type="region of interest" description="Disordered" evidence="5">
    <location>
        <begin position="822"/>
        <end position="853"/>
    </location>
</feature>
<organism evidence="6 7">
    <name type="scientific">Petromyzon marinus</name>
    <name type="common">Sea lamprey</name>
    <dbReference type="NCBI Taxonomy" id="7757"/>
    <lineage>
        <taxon>Eukaryota</taxon>
        <taxon>Metazoa</taxon>
        <taxon>Chordata</taxon>
        <taxon>Craniata</taxon>
        <taxon>Vertebrata</taxon>
        <taxon>Cyclostomata</taxon>
        <taxon>Hyperoartia</taxon>
        <taxon>Petromyzontiformes</taxon>
        <taxon>Petromyzontidae</taxon>
        <taxon>Petromyzon</taxon>
    </lineage>
</organism>
<keyword evidence="2" id="KW-0597">Phosphoprotein</keyword>
<feature type="compositionally biased region" description="Acidic residues" evidence="5">
    <location>
        <begin position="19"/>
        <end position="32"/>
    </location>
</feature>
<evidence type="ECO:0000256" key="2">
    <source>
        <dbReference type="ARBA" id="ARBA00022553"/>
    </source>
</evidence>
<evidence type="ECO:0000313" key="9">
    <source>
        <dbReference type="RefSeq" id="XP_032811719.1"/>
    </source>
</evidence>
<evidence type="ECO:0000313" key="6">
    <source>
        <dbReference type="Proteomes" id="UP001318040"/>
    </source>
</evidence>
<evidence type="ECO:0000256" key="4">
    <source>
        <dbReference type="ARBA" id="ARBA00023136"/>
    </source>
</evidence>
<dbReference type="PANTHER" id="PTHR14514">
    <property type="entry name" value="PKA ANCHORING PROTEIN"/>
    <property type="match status" value="1"/>
</dbReference>
<evidence type="ECO:0000256" key="3">
    <source>
        <dbReference type="ARBA" id="ARBA00022737"/>
    </source>
</evidence>
<proteinExistence type="predicted"/>
<sequence length="1096" mass="122104">MEEASGGTCAEDPKVAAVEGDEEEEQEQDQEDGASASLVPEDAVGFPAGRPPPVLAGADWSAALSLPETESWLAHMSGRVAQLGREVQRDVEGVRTELHLKQFKEICVEVSGRSECVRSLLGTEFPLRLLSPACAVPGAVRRAGQRWHQLRVSLQVLRERLLRESNGRHPPAARSLRASMVTAYWDDNKKRVFQEVIGNIDTIQARETLFIKSELPICYNNIPSDELLKSFEVPLQSSCSEECNTDFEKQLRASTNLSTKREIYETHFSKDLRMEFSELPWPSKQGKKEDNGECSQIVGALQSEQLIQRIQTDTETLQERSAHQLVPEQKTTSALLNESQLSGAATNEHSIVQSSNVASMSVDGNSNNCGTDYKSHDIVHSDISLNAKCRRGLSENMLAEQDGSGSVSKNESACFDEAVFQGFYSNSRRSLGALQQNTVSHGNHNRHEVEVDEEEEYTYSPVHLGSIHSSMHGRGHSQMFNGSLKDLRSCLHYRAELSTSNSRLRRSKSVNMNNLLPAGESSFRRFNGTKSSSMQSVLSAPETIYYFSNRLPMSSSRCCLDMEYEAMLDFAYPLHEDGRTREDTEELNDLLHQLKIYENNNPTCNKLTNQQLSTPLLKDDRAQEHTFCTAAVAAHDVTNLLYVGEDFKRPPQGESLSPDHISAFKVMPVSCRGKKSNKKRTVTETDDWYGSDEFLALPTQLKEAEAVAQHLENLVDMLNTSSLYRSSLSIGDLGTARSIAEDISSIRSQDASGQRPRHKEKEMGQSKLSVSLPHERPLSVCDSVEFGPLCDMSDGMSPVQFSTSSCQEGGFCGSLKEHQNLGSESAQSVQQTGWKPRDASSPVSEGRPPTLQNCGRHHSQLIKEIQDDIEHQINNTAIWEKIEMFVKKLDVLIDWLYDAMETTENWTPPKAEIDHLKVYLETHLCFKLNVDSHCTLKEEVVQEGRRLLEILVSQKSGLRDTLDRIESQWQQLQQQICRQHGWVQRALAIIKCDVLTGAEALSERGGLEIVAAGASQSSRGKGGTRFRNESVRVCGNSRDDVTTDGLTIPGKNRHPPGQPVNRRQTLRPLSCRSSEPACFEVQRVCAVPAWLPRSAG</sequence>
<dbReference type="Proteomes" id="UP001318040">
    <property type="component" value="Chromosome 17"/>
</dbReference>
<comment type="subcellular location">
    <subcellularLocation>
        <location evidence="1">Endomembrane system</location>
    </subcellularLocation>
</comment>